<dbReference type="AlphaFoldDB" id="A0A1U7D9W2"/>
<dbReference type="Gene3D" id="3.40.50.720">
    <property type="entry name" value="NAD(P)-binding Rossmann-like Domain"/>
    <property type="match status" value="1"/>
</dbReference>
<dbReference type="CDD" id="cd05289">
    <property type="entry name" value="MDR_like_2"/>
    <property type="match status" value="1"/>
</dbReference>
<dbReference type="SMART" id="SM00829">
    <property type="entry name" value="PKS_ER"/>
    <property type="match status" value="1"/>
</dbReference>
<organism evidence="4 5">
    <name type="scientific">Salipiger profundus</name>
    <dbReference type="NCBI Taxonomy" id="1229727"/>
    <lineage>
        <taxon>Bacteria</taxon>
        <taxon>Pseudomonadati</taxon>
        <taxon>Pseudomonadota</taxon>
        <taxon>Alphaproteobacteria</taxon>
        <taxon>Rhodobacterales</taxon>
        <taxon>Roseobacteraceae</taxon>
        <taxon>Salipiger</taxon>
    </lineage>
</organism>
<dbReference type="Pfam" id="PF13602">
    <property type="entry name" value="ADH_zinc_N_2"/>
    <property type="match status" value="1"/>
</dbReference>
<dbReference type="EMBL" id="CP014796">
    <property type="protein sequence ID" value="APX24919.1"/>
    <property type="molecule type" value="Genomic_DNA"/>
</dbReference>
<dbReference type="PANTHER" id="PTHR48106">
    <property type="entry name" value="QUINONE OXIDOREDUCTASE PIG3-RELATED"/>
    <property type="match status" value="1"/>
</dbReference>
<gene>
    <name evidence="4" type="ORF">Ga0080559_TMP4123</name>
</gene>
<dbReference type="Gene3D" id="3.90.180.10">
    <property type="entry name" value="Medium-chain alcohol dehydrogenases, catalytic domain"/>
    <property type="match status" value="1"/>
</dbReference>
<evidence type="ECO:0000313" key="5">
    <source>
        <dbReference type="Proteomes" id="UP000186559"/>
    </source>
</evidence>
<dbReference type="InterPro" id="IPR011032">
    <property type="entry name" value="GroES-like_sf"/>
</dbReference>
<dbReference type="GO" id="GO:0070402">
    <property type="term" value="F:NADPH binding"/>
    <property type="evidence" value="ECO:0007669"/>
    <property type="project" value="TreeGrafter"/>
</dbReference>
<name>A0A1U7D9W2_9RHOB</name>
<dbReference type="InterPro" id="IPR036291">
    <property type="entry name" value="NAD(P)-bd_dom_sf"/>
</dbReference>
<dbReference type="SUPFAM" id="SSF50129">
    <property type="entry name" value="GroES-like"/>
    <property type="match status" value="1"/>
</dbReference>
<dbReference type="GO" id="GO:0016651">
    <property type="term" value="F:oxidoreductase activity, acting on NAD(P)H"/>
    <property type="evidence" value="ECO:0007669"/>
    <property type="project" value="TreeGrafter"/>
</dbReference>
<accession>A0A1U7D9W2</accession>
<evidence type="ECO:0000313" key="4">
    <source>
        <dbReference type="EMBL" id="APX24919.1"/>
    </source>
</evidence>
<evidence type="ECO:0000256" key="1">
    <source>
        <dbReference type="ARBA" id="ARBA00022857"/>
    </source>
</evidence>
<dbReference type="RefSeq" id="WP_076624635.1">
    <property type="nucleotide sequence ID" value="NZ_BMEW01000001.1"/>
</dbReference>
<dbReference type="SUPFAM" id="SSF51735">
    <property type="entry name" value="NAD(P)-binding Rossmann-fold domains"/>
    <property type="match status" value="1"/>
</dbReference>
<evidence type="ECO:0000256" key="2">
    <source>
        <dbReference type="ARBA" id="ARBA00023002"/>
    </source>
</evidence>
<sequence length="314" mass="32337">MKSVAFNEFGDSSVLEVIDRDIPVPGAGEVVVKVTAAPVNPTDLLMRDGKQAALMTELQPPYIAGMEFSGHVHACGEGVELAARLPVIGVTNPRRPEGGAHTEYVCVPAGQVAEVPEGTDLVTAATVPMNALTAMLSLELVALEAGQVLLVTGGAGMLGGSVLQLAHQAGLKVATNAAEADADLVRSLGADVVLPRSEGLSEAFKAEFGEADGLIDGALIGDHVAHLVKPGATAVSLRKSNPITDSRLNCTYVSVLDGMARPEMVAAVAEHIAKGTLKGRVAPDGVFAFTDARAAFEMAEANKARGRVVLSFAD</sequence>
<dbReference type="Proteomes" id="UP000186559">
    <property type="component" value="Chromosome"/>
</dbReference>
<dbReference type="InterPro" id="IPR020843">
    <property type="entry name" value="ER"/>
</dbReference>
<feature type="domain" description="Enoyl reductase (ER)" evidence="3">
    <location>
        <begin position="10"/>
        <end position="310"/>
    </location>
</feature>
<evidence type="ECO:0000259" key="3">
    <source>
        <dbReference type="SMART" id="SM00829"/>
    </source>
</evidence>
<proteinExistence type="predicted"/>
<dbReference type="Pfam" id="PF08240">
    <property type="entry name" value="ADH_N"/>
    <property type="match status" value="1"/>
</dbReference>
<keyword evidence="5" id="KW-1185">Reference proteome</keyword>
<dbReference type="STRING" id="1229727.Ga0080559_TMP4123"/>
<protein>
    <submittedName>
        <fullName evidence="4">Zn-dependent oxidoreductase, NADPH:quinone reductase</fullName>
    </submittedName>
</protein>
<dbReference type="KEGG" id="tpro:Ga0080559_TMP4123"/>
<keyword evidence="1" id="KW-0521">NADP</keyword>
<dbReference type="PANTHER" id="PTHR48106:SF18">
    <property type="entry name" value="QUINONE OXIDOREDUCTASE PIG3"/>
    <property type="match status" value="1"/>
</dbReference>
<reference evidence="4 5" key="1">
    <citation type="submission" date="2016-03" db="EMBL/GenBank/DDBJ databases">
        <title>Deep-sea bacteria in the southern Pacific.</title>
        <authorList>
            <person name="Tang K."/>
        </authorList>
    </citation>
    <scope>NUCLEOTIDE SEQUENCE [LARGE SCALE GENOMIC DNA]</scope>
    <source>
        <strain evidence="4 5">JLT2016</strain>
    </source>
</reference>
<keyword evidence="2" id="KW-0560">Oxidoreductase</keyword>
<dbReference type="InterPro" id="IPR013154">
    <property type="entry name" value="ADH-like_N"/>
</dbReference>